<gene>
    <name evidence="1" type="ORF">Y958_19080</name>
</gene>
<evidence type="ECO:0000313" key="1">
    <source>
        <dbReference type="EMBL" id="ASG22983.1"/>
    </source>
</evidence>
<dbReference type="Proteomes" id="UP000197153">
    <property type="component" value="Chromosome 2"/>
</dbReference>
<keyword evidence="2" id="KW-1185">Reference proteome</keyword>
<sequence>MTSQDLGRLLGDVSSHFERPHDIVVSDQYTRDQKIQLLQHWEHDLQLLMVASEESMTGATPGQTAEQMKAVCDALSALGGLERPSGPGKVG</sequence>
<protein>
    <submittedName>
        <fullName evidence="1">Uncharacterized protein</fullName>
    </submittedName>
</protein>
<dbReference type="EMBL" id="CP022111">
    <property type="protein sequence ID" value="ASG22983.1"/>
    <property type="molecule type" value="Genomic_DNA"/>
</dbReference>
<dbReference type="RefSeq" id="WP_088873523.1">
    <property type="nucleotide sequence ID" value="NZ_CP022111.1"/>
</dbReference>
<proteinExistence type="predicted"/>
<accession>A0A248JW84</accession>
<dbReference type="KEGG" id="nao:Y958_19080"/>
<organism evidence="1 2">
    <name type="scientific">Nitrospirillum viridazoti CBAmc</name>
    <dbReference type="NCBI Taxonomy" id="1441467"/>
    <lineage>
        <taxon>Bacteria</taxon>
        <taxon>Pseudomonadati</taxon>
        <taxon>Pseudomonadota</taxon>
        <taxon>Alphaproteobacteria</taxon>
        <taxon>Rhodospirillales</taxon>
        <taxon>Azospirillaceae</taxon>
        <taxon>Nitrospirillum</taxon>
        <taxon>Nitrospirillum viridazoti</taxon>
    </lineage>
</organism>
<dbReference type="AlphaFoldDB" id="A0A248JW84"/>
<name>A0A248JW84_9PROT</name>
<reference evidence="1 2" key="1">
    <citation type="submission" date="2017-06" db="EMBL/GenBank/DDBJ databases">
        <title>Complete genome sequence of Nitrospirillum amazonense strain CBAmC, an endophytic nitrogen-fixing and plant growth-promoting bacterium, isolated from sugarcane.</title>
        <authorList>
            <person name="Schwab S."/>
            <person name="dos Santos Teixeira K.R."/>
            <person name="Simoes Araujo J.L."/>
            <person name="Soares Vidal M."/>
            <person name="Borges de Freitas H.R."/>
            <person name="Rivello Crivelaro A.L."/>
            <person name="Bueno de Camargo Nunes A."/>
            <person name="dos Santos C.M."/>
            <person name="Palmeira da Silva Rosa D."/>
            <person name="da Silva Padilha D."/>
            <person name="da Silva E."/>
            <person name="Araujo Terra L."/>
            <person name="Soares Mendes V."/>
            <person name="Farinelli L."/>
            <person name="Magalhaes Cruz L."/>
            <person name="Baldani J.I."/>
        </authorList>
    </citation>
    <scope>NUCLEOTIDE SEQUENCE [LARGE SCALE GENOMIC DNA]</scope>
    <source>
        <strain evidence="1 2">CBAmC</strain>
    </source>
</reference>
<evidence type="ECO:0000313" key="2">
    <source>
        <dbReference type="Proteomes" id="UP000197153"/>
    </source>
</evidence>